<reference evidence="4" key="1">
    <citation type="submission" date="2021-03" db="EMBL/GenBank/DDBJ databases">
        <authorList>
            <person name="Li Z."/>
            <person name="Yang C."/>
        </authorList>
    </citation>
    <scope>NUCLEOTIDE SEQUENCE</scope>
    <source>
        <strain evidence="4">Dzin_1.0</strain>
        <tissue evidence="4">Leaf</tissue>
    </source>
</reference>
<dbReference type="InterPro" id="IPR036388">
    <property type="entry name" value="WH-like_DNA-bd_sf"/>
</dbReference>
<organism evidence="4 5">
    <name type="scientific">Dioscorea zingiberensis</name>
    <dbReference type="NCBI Taxonomy" id="325984"/>
    <lineage>
        <taxon>Eukaryota</taxon>
        <taxon>Viridiplantae</taxon>
        <taxon>Streptophyta</taxon>
        <taxon>Embryophyta</taxon>
        <taxon>Tracheophyta</taxon>
        <taxon>Spermatophyta</taxon>
        <taxon>Magnoliopsida</taxon>
        <taxon>Liliopsida</taxon>
        <taxon>Dioscoreales</taxon>
        <taxon>Dioscoreaceae</taxon>
        <taxon>Dioscorea</taxon>
    </lineage>
</organism>
<evidence type="ECO:0000313" key="5">
    <source>
        <dbReference type="Proteomes" id="UP001085076"/>
    </source>
</evidence>
<evidence type="ECO:0000259" key="2">
    <source>
        <dbReference type="Pfam" id="PF23559"/>
    </source>
</evidence>
<dbReference type="GO" id="GO:0006952">
    <property type="term" value="P:defense response"/>
    <property type="evidence" value="ECO:0007669"/>
    <property type="project" value="UniProtKB-KW"/>
</dbReference>
<feature type="domain" description="Disease resistance protein winged helix" evidence="2">
    <location>
        <begin position="24"/>
        <end position="92"/>
    </location>
</feature>
<dbReference type="InterPro" id="IPR058922">
    <property type="entry name" value="WHD_DRP"/>
</dbReference>
<dbReference type="Pfam" id="PF23559">
    <property type="entry name" value="WHD_DRP"/>
    <property type="match status" value="1"/>
</dbReference>
<protein>
    <submittedName>
        <fullName evidence="4">Uncharacterized protein</fullName>
    </submittedName>
</protein>
<dbReference type="InterPro" id="IPR056789">
    <property type="entry name" value="LRR_R13L1-DRL21"/>
</dbReference>
<evidence type="ECO:0000256" key="1">
    <source>
        <dbReference type="ARBA" id="ARBA00022821"/>
    </source>
</evidence>
<evidence type="ECO:0000259" key="3">
    <source>
        <dbReference type="Pfam" id="PF25019"/>
    </source>
</evidence>
<name>A0A9D5DA77_9LILI</name>
<keyword evidence="5" id="KW-1185">Reference proteome</keyword>
<dbReference type="Gene3D" id="3.80.10.10">
    <property type="entry name" value="Ribonuclease Inhibitor"/>
    <property type="match status" value="2"/>
</dbReference>
<reference evidence="4" key="2">
    <citation type="journal article" date="2022" name="Hortic Res">
        <title>The genome of Dioscorea zingiberensis sheds light on the biosynthesis, origin and evolution of the medicinally important diosgenin saponins.</title>
        <authorList>
            <person name="Li Y."/>
            <person name="Tan C."/>
            <person name="Li Z."/>
            <person name="Guo J."/>
            <person name="Li S."/>
            <person name="Chen X."/>
            <person name="Wang C."/>
            <person name="Dai X."/>
            <person name="Yang H."/>
            <person name="Song W."/>
            <person name="Hou L."/>
            <person name="Xu J."/>
            <person name="Tong Z."/>
            <person name="Xu A."/>
            <person name="Yuan X."/>
            <person name="Wang W."/>
            <person name="Yang Q."/>
            <person name="Chen L."/>
            <person name="Sun Z."/>
            <person name="Wang K."/>
            <person name="Pan B."/>
            <person name="Chen J."/>
            <person name="Bao Y."/>
            <person name="Liu F."/>
            <person name="Qi X."/>
            <person name="Gang D.R."/>
            <person name="Wen J."/>
            <person name="Li J."/>
        </authorList>
    </citation>
    <scope>NUCLEOTIDE SEQUENCE</scope>
    <source>
        <strain evidence="4">Dzin_1.0</strain>
    </source>
</reference>
<dbReference type="Proteomes" id="UP001085076">
    <property type="component" value="Miscellaneous, Linkage group lg01"/>
</dbReference>
<dbReference type="PANTHER" id="PTHR47186:SF3">
    <property type="entry name" value="OS09G0267800 PROTEIN"/>
    <property type="match status" value="1"/>
</dbReference>
<accession>A0A9D5DA77</accession>
<keyword evidence="1" id="KW-0611">Plant defense</keyword>
<feature type="domain" description="R13L1/DRL21-like LRR repeat region" evidence="3">
    <location>
        <begin position="256"/>
        <end position="379"/>
    </location>
</feature>
<proteinExistence type="predicted"/>
<dbReference type="PANTHER" id="PTHR47186">
    <property type="entry name" value="LEUCINE-RICH REPEAT-CONTAINING PROTEIN 57"/>
    <property type="match status" value="1"/>
</dbReference>
<gene>
    <name evidence="4" type="ORF">J5N97_005680</name>
</gene>
<evidence type="ECO:0000313" key="4">
    <source>
        <dbReference type="EMBL" id="KAJ0987324.1"/>
    </source>
</evidence>
<dbReference type="EMBL" id="JAGGNH010000001">
    <property type="protein sequence ID" value="KAJ0987324.1"/>
    <property type="molecule type" value="Genomic_DNA"/>
</dbReference>
<dbReference type="SUPFAM" id="SSF52058">
    <property type="entry name" value="L domain-like"/>
    <property type="match status" value="2"/>
</dbReference>
<dbReference type="AlphaFoldDB" id="A0A9D5DA77"/>
<dbReference type="Gene3D" id="1.10.10.10">
    <property type="entry name" value="Winged helix-like DNA-binding domain superfamily/Winged helix DNA-binding domain"/>
    <property type="match status" value="1"/>
</dbReference>
<dbReference type="OrthoDB" id="639797at2759"/>
<dbReference type="InterPro" id="IPR032675">
    <property type="entry name" value="LRR_dom_sf"/>
</dbReference>
<dbReference type="Pfam" id="PF25019">
    <property type="entry name" value="LRR_R13L1-DRL21"/>
    <property type="match status" value="1"/>
</dbReference>
<comment type="caution">
    <text evidence="4">The sequence shown here is derived from an EMBL/GenBank/DDBJ whole genome shotgun (WGS) entry which is preliminary data.</text>
</comment>
<sequence>MPALALSYHHLPEHLQLCFVFCSMFPKGYEFNVNSVVSMWIAHGYVFEAEISLKAAEDIGHEYVTELLSRSFFEFGSSEDSLKMHDLLHGLAQSVSLGECYYIYEGQMLKRIPDSVRHLCVQNSVNLSSICEMKNLRSLVIFKGGLNALELEALKSIRVLVLLDSEVQEISPAISHLKHLRYLDVYETSIKSLPESLCGLYQLRVLKLKKLDRLPNHLSNLINLRFFVVNCQSGLSFSRPWVLVFPVKKETVYKMAQLKGMKELRGTLVMRKIENIQGREDAMEANLKEKCHLKGLHLFWSGSFSSSQVVEEVLESLQPHPNLKNLYIVKYTGSRAPSWLMTYSMQNLEKIVLHSCLNWTHLPPLGQLPFLKSLSLEDMNATIESSDDLNVVFPSLERLELEGASISFNGMSVTRQGCRYFPRLRYLSITSCDIVRGLPWTMLAALEELNIYYSHGLDDQLPGCLEGLNSLTKLTIREAKMESLPDTVTNTLKALRILDLSLCNELTLVGLQPLSSLEYLRISGCSKLVYWQSENQEEEALLPKLHHMNIEHCQSVEYLPTWLPSIPSLEILSIVTCPLIRSLPDGGLPSSLRELCILDCDKVLIDWCQEEGSHEWFMIKHIPERKLSAMSL</sequence>